<organism evidence="6 7">
    <name type="scientific">Pseudolycoriella hygida</name>
    <dbReference type="NCBI Taxonomy" id="35572"/>
    <lineage>
        <taxon>Eukaryota</taxon>
        <taxon>Metazoa</taxon>
        <taxon>Ecdysozoa</taxon>
        <taxon>Arthropoda</taxon>
        <taxon>Hexapoda</taxon>
        <taxon>Insecta</taxon>
        <taxon>Pterygota</taxon>
        <taxon>Neoptera</taxon>
        <taxon>Endopterygota</taxon>
        <taxon>Diptera</taxon>
        <taxon>Nematocera</taxon>
        <taxon>Sciaroidea</taxon>
        <taxon>Sciaridae</taxon>
        <taxon>Pseudolycoriella</taxon>
    </lineage>
</organism>
<dbReference type="GO" id="GO:0005737">
    <property type="term" value="C:cytoplasm"/>
    <property type="evidence" value="ECO:0007669"/>
    <property type="project" value="TreeGrafter"/>
</dbReference>
<dbReference type="InterPro" id="IPR022830">
    <property type="entry name" value="Indigdn_synthA-like"/>
</dbReference>
<evidence type="ECO:0000256" key="3">
    <source>
        <dbReference type="ARBA" id="ARBA00023211"/>
    </source>
</evidence>
<dbReference type="AlphaFoldDB" id="A0A9Q0MSR7"/>
<dbReference type="OrthoDB" id="198885at2759"/>
<dbReference type="GO" id="GO:0046872">
    <property type="term" value="F:metal ion binding"/>
    <property type="evidence" value="ECO:0007669"/>
    <property type="project" value="UniProtKB-KW"/>
</dbReference>
<keyword evidence="4" id="KW-0456">Lyase</keyword>
<gene>
    <name evidence="6" type="primary">psuG</name>
    <name evidence="6" type="ORF">Bhyg_14922</name>
</gene>
<evidence type="ECO:0000313" key="7">
    <source>
        <dbReference type="Proteomes" id="UP001151699"/>
    </source>
</evidence>
<dbReference type="GO" id="GO:0004730">
    <property type="term" value="F:pseudouridylate synthase activity"/>
    <property type="evidence" value="ECO:0007669"/>
    <property type="project" value="InterPro"/>
</dbReference>
<evidence type="ECO:0000256" key="1">
    <source>
        <dbReference type="ARBA" id="ARBA00022723"/>
    </source>
</evidence>
<sequence length="380" mass="41025">MMLKLINRLQISKCRYSTRLSSLIDVHPDVTAALKSNGPVVALESTIITHGMPYPHNLETAVTVEEIIRKEKAIPATIAILNGRIKVGLSQDELKILAQCDKHQSVKVSRRDMSYVVSKQMNGGTTVAGTLIVANMLGISVFATGGIGGVHRDADVTMDISADLVELGRNPVAVVASGVKSILDIPKTLEFLETQGVCVASYQSNEKDFPAFYTKKSGCKASYNFSNASEAAEVINTCLSLGLNSGILIGAPVPKEWAMNENDVDAAIENAIKLAESNSIRGKDVTPFLLSKISEITKGRSLQTNIALIKNNAKIAAQISVKLAQLRTQGTDQYGTNCNDVEDYFLRDSSNKTPVVIGASIIDLYYTIADDNLKVSQNYQ</sequence>
<accession>A0A9Q0MSR7</accession>
<dbReference type="PANTHER" id="PTHR42909:SF1">
    <property type="entry name" value="CARBOHYDRATE KINASE PFKB DOMAIN-CONTAINING PROTEIN"/>
    <property type="match status" value="1"/>
</dbReference>
<dbReference type="EMBL" id="WJQU01000004">
    <property type="protein sequence ID" value="KAJ6636334.1"/>
    <property type="molecule type" value="Genomic_DNA"/>
</dbReference>
<dbReference type="Proteomes" id="UP001151699">
    <property type="component" value="Chromosome C"/>
</dbReference>
<keyword evidence="7" id="KW-1185">Reference proteome</keyword>
<evidence type="ECO:0000256" key="2">
    <source>
        <dbReference type="ARBA" id="ARBA00022801"/>
    </source>
</evidence>
<protein>
    <submittedName>
        <fullName evidence="6">Pseudouridine-5'-phosphate glycosidase</fullName>
    </submittedName>
</protein>
<comment type="caution">
    <text evidence="6">The sequence shown here is derived from an EMBL/GenBank/DDBJ whole genome shotgun (WGS) entry which is preliminary data.</text>
</comment>
<reference evidence="6" key="1">
    <citation type="submission" date="2022-07" db="EMBL/GenBank/DDBJ databases">
        <authorList>
            <person name="Trinca V."/>
            <person name="Uliana J.V.C."/>
            <person name="Torres T.T."/>
            <person name="Ward R.J."/>
            <person name="Monesi N."/>
        </authorList>
    </citation>
    <scope>NUCLEOTIDE SEQUENCE</scope>
    <source>
        <strain evidence="6">HSMRA1968</strain>
        <tissue evidence="6">Whole embryos</tissue>
    </source>
</reference>
<dbReference type="SUPFAM" id="SSF110581">
    <property type="entry name" value="Indigoidine synthase A-like"/>
    <property type="match status" value="1"/>
</dbReference>
<evidence type="ECO:0000313" key="6">
    <source>
        <dbReference type="EMBL" id="KAJ6636334.1"/>
    </source>
</evidence>
<keyword evidence="3" id="KW-0464">Manganese</keyword>
<dbReference type="PANTHER" id="PTHR42909">
    <property type="entry name" value="ZGC:136858"/>
    <property type="match status" value="1"/>
</dbReference>
<proteinExistence type="inferred from homology"/>
<evidence type="ECO:0000256" key="5">
    <source>
        <dbReference type="ARBA" id="ARBA00023295"/>
    </source>
</evidence>
<name>A0A9Q0MSR7_9DIPT</name>
<evidence type="ECO:0000256" key="4">
    <source>
        <dbReference type="ARBA" id="ARBA00023239"/>
    </source>
</evidence>
<dbReference type="InterPro" id="IPR007342">
    <property type="entry name" value="PsuG"/>
</dbReference>
<keyword evidence="5 6" id="KW-0326">Glycosidase</keyword>
<keyword evidence="1" id="KW-0479">Metal-binding</keyword>
<dbReference type="GO" id="GO:0016798">
    <property type="term" value="F:hydrolase activity, acting on glycosyl bonds"/>
    <property type="evidence" value="ECO:0007669"/>
    <property type="project" value="UniProtKB-KW"/>
</dbReference>
<keyword evidence="2" id="KW-0378">Hydrolase</keyword>
<dbReference type="HAMAP" id="MF_01876">
    <property type="entry name" value="PsiMP_glycosidase"/>
    <property type="match status" value="1"/>
</dbReference>
<dbReference type="Pfam" id="PF04227">
    <property type="entry name" value="Indigoidine_A"/>
    <property type="match status" value="1"/>
</dbReference>
<dbReference type="Gene3D" id="3.40.1790.10">
    <property type="entry name" value="Indigoidine synthase domain"/>
    <property type="match status" value="1"/>
</dbReference>